<dbReference type="GeneID" id="87890890"/>
<reference evidence="1 2" key="1">
    <citation type="journal article" date="2023" name="bioRxiv">
        <title>High-quality genome assemblies of four members of thePodospora anserinaspecies complex.</title>
        <authorList>
            <person name="Ament-Velasquez S.L."/>
            <person name="Vogan A.A."/>
            <person name="Wallerman O."/>
            <person name="Hartmann F."/>
            <person name="Gautier V."/>
            <person name="Silar P."/>
            <person name="Giraud T."/>
            <person name="Johannesson H."/>
        </authorList>
    </citation>
    <scope>NUCLEOTIDE SEQUENCE [LARGE SCALE GENOMIC DNA]</scope>
    <source>
        <strain evidence="1 2">CBS 112042</strain>
    </source>
</reference>
<dbReference type="RefSeq" id="XP_062736910.1">
    <property type="nucleotide sequence ID" value="XM_062871830.1"/>
</dbReference>
<accession>A0ABR0FXU5</accession>
<name>A0ABR0FXU5_9PEZI</name>
<gene>
    <name evidence="1" type="ORF">QC761_0006000</name>
</gene>
<protein>
    <submittedName>
        <fullName evidence="1">Uncharacterized protein</fullName>
    </submittedName>
</protein>
<comment type="caution">
    <text evidence="1">The sequence shown here is derived from an EMBL/GenBank/DDBJ whole genome shotgun (WGS) entry which is preliminary data.</text>
</comment>
<keyword evidence="2" id="KW-1185">Reference proteome</keyword>
<evidence type="ECO:0000313" key="2">
    <source>
        <dbReference type="Proteomes" id="UP001322138"/>
    </source>
</evidence>
<organism evidence="1 2">
    <name type="scientific">Podospora bellae-mahoneyi</name>
    <dbReference type="NCBI Taxonomy" id="2093777"/>
    <lineage>
        <taxon>Eukaryota</taxon>
        <taxon>Fungi</taxon>
        <taxon>Dikarya</taxon>
        <taxon>Ascomycota</taxon>
        <taxon>Pezizomycotina</taxon>
        <taxon>Sordariomycetes</taxon>
        <taxon>Sordariomycetidae</taxon>
        <taxon>Sordariales</taxon>
        <taxon>Podosporaceae</taxon>
        <taxon>Podospora</taxon>
    </lineage>
</organism>
<sequence>MASIRFGRGGDEILPLQPVKVDLYARNLHSRQLSEPCLAVLLDFHDKIPLYVEVSLELV</sequence>
<proteinExistence type="predicted"/>
<evidence type="ECO:0000313" key="1">
    <source>
        <dbReference type="EMBL" id="KAK4647934.1"/>
    </source>
</evidence>
<dbReference type="EMBL" id="JAFFGZ010000001">
    <property type="protein sequence ID" value="KAK4647934.1"/>
    <property type="molecule type" value="Genomic_DNA"/>
</dbReference>
<dbReference type="Proteomes" id="UP001322138">
    <property type="component" value="Unassembled WGS sequence"/>
</dbReference>